<name>A0A9W5VWD6_9ACTO</name>
<gene>
    <name evidence="1" type="ORF">HMPREF9238_00601</name>
</gene>
<organism evidence="1 2">
    <name type="scientific">Gleimia europaea ACS-120-V-Col10b</name>
    <dbReference type="NCBI Taxonomy" id="883069"/>
    <lineage>
        <taxon>Bacteria</taxon>
        <taxon>Bacillati</taxon>
        <taxon>Actinomycetota</taxon>
        <taxon>Actinomycetes</taxon>
        <taxon>Actinomycetales</taxon>
        <taxon>Actinomycetaceae</taxon>
        <taxon>Gleimia</taxon>
    </lineage>
</organism>
<reference evidence="1 2" key="1">
    <citation type="submission" date="2013-05" db="EMBL/GenBank/DDBJ databases">
        <title>The Genome Sequence of Actinomyces europaeus ACS-120-V-COL10B.</title>
        <authorList>
            <consortium name="The Broad Institute Genomics Platform"/>
            <person name="Earl A."/>
            <person name="Ward D."/>
            <person name="Feldgarden M."/>
            <person name="Gevers D."/>
            <person name="Saerens B."/>
            <person name="Vaneechoutte M."/>
            <person name="Walker B."/>
            <person name="Young S."/>
            <person name="Zeng Q."/>
            <person name="Gargeya S."/>
            <person name="Fitzgerald M."/>
            <person name="Haas B."/>
            <person name="Abouelleil A."/>
            <person name="Allen A.W."/>
            <person name="Alvarado L."/>
            <person name="Arachchi H.M."/>
            <person name="Berlin A.M."/>
            <person name="Chapman S.B."/>
            <person name="Gainer-Dewar J."/>
            <person name="Goldberg J."/>
            <person name="Griggs A."/>
            <person name="Gujja S."/>
            <person name="Hansen M."/>
            <person name="Howarth C."/>
            <person name="Imamovic A."/>
            <person name="Ireland A."/>
            <person name="Larimer J."/>
            <person name="McCowan C."/>
            <person name="Murphy C."/>
            <person name="Pearson M."/>
            <person name="Poon T.W."/>
            <person name="Priest M."/>
            <person name="Roberts A."/>
            <person name="Saif S."/>
            <person name="Shea T."/>
            <person name="Sisk P."/>
            <person name="Sykes S."/>
            <person name="Wortman J."/>
            <person name="Nusbaum C."/>
            <person name="Birren B."/>
        </authorList>
    </citation>
    <scope>NUCLEOTIDE SEQUENCE [LARGE SCALE GENOMIC DNA]</scope>
    <source>
        <strain evidence="1 2">ACS-120-V-Col10b</strain>
    </source>
</reference>
<sequence>MDFSIDEIGGYVLTPQENEKYSDQDLKQKLADLGIPGAWRNIIPRLRGEVSWDYNEFYE</sequence>
<dbReference type="Proteomes" id="UP000014387">
    <property type="component" value="Unassembled WGS sequence"/>
</dbReference>
<accession>A0A9W5VWD6</accession>
<dbReference type="AlphaFoldDB" id="A0A9W5VWD6"/>
<keyword evidence="2" id="KW-1185">Reference proteome</keyword>
<dbReference type="EMBL" id="AGWN01000001">
    <property type="protein sequence ID" value="EPD30846.1"/>
    <property type="molecule type" value="Genomic_DNA"/>
</dbReference>
<evidence type="ECO:0000313" key="1">
    <source>
        <dbReference type="EMBL" id="EPD30846.1"/>
    </source>
</evidence>
<proteinExistence type="predicted"/>
<comment type="caution">
    <text evidence="1">The sequence shown here is derived from an EMBL/GenBank/DDBJ whole genome shotgun (WGS) entry which is preliminary data.</text>
</comment>
<protein>
    <submittedName>
        <fullName evidence="1">Uncharacterized protein</fullName>
    </submittedName>
</protein>
<evidence type="ECO:0000313" key="2">
    <source>
        <dbReference type="Proteomes" id="UP000014387"/>
    </source>
</evidence>